<accession>A0ACD0P148</accession>
<gene>
    <name evidence="1" type="ORF">IE53DRAFT_361285</name>
</gene>
<evidence type="ECO:0000313" key="2">
    <source>
        <dbReference type="Proteomes" id="UP000245626"/>
    </source>
</evidence>
<name>A0ACD0P148_9BASI</name>
<proteinExistence type="predicted"/>
<sequence length="113" mass="12615">MHDNHPKIIDKENNAEFCLRVSLHGEQAPGYDEALDSASGAAIKADRNPTDPKQLENETADFVRMKHGQQTDGSQEPEPSAPTPSEESVRADKFSNNPKTLQEETVKKQRLHH</sequence>
<reference evidence="1 2" key="1">
    <citation type="journal article" date="2018" name="Mol. Biol. Evol.">
        <title>Broad Genomic Sampling Reveals a Smut Pathogenic Ancestry of the Fungal Clade Ustilaginomycotina.</title>
        <authorList>
            <person name="Kijpornyongpan T."/>
            <person name="Mondo S.J."/>
            <person name="Barry K."/>
            <person name="Sandor L."/>
            <person name="Lee J."/>
            <person name="Lipzen A."/>
            <person name="Pangilinan J."/>
            <person name="LaButti K."/>
            <person name="Hainaut M."/>
            <person name="Henrissat B."/>
            <person name="Grigoriev I.V."/>
            <person name="Spatafora J.W."/>
            <person name="Aime M.C."/>
        </authorList>
    </citation>
    <scope>NUCLEOTIDE SEQUENCE [LARGE SCALE GENOMIC DNA]</scope>
    <source>
        <strain evidence="1 2">SA 807</strain>
    </source>
</reference>
<organism evidence="1 2">
    <name type="scientific">Violaceomyces palustris</name>
    <dbReference type="NCBI Taxonomy" id="1673888"/>
    <lineage>
        <taxon>Eukaryota</taxon>
        <taxon>Fungi</taxon>
        <taxon>Dikarya</taxon>
        <taxon>Basidiomycota</taxon>
        <taxon>Ustilaginomycotina</taxon>
        <taxon>Ustilaginomycetes</taxon>
        <taxon>Violaceomycetales</taxon>
        <taxon>Violaceomycetaceae</taxon>
        <taxon>Violaceomyces</taxon>
    </lineage>
</organism>
<dbReference type="EMBL" id="KZ819815">
    <property type="protein sequence ID" value="PWN51820.1"/>
    <property type="molecule type" value="Genomic_DNA"/>
</dbReference>
<evidence type="ECO:0000313" key="1">
    <source>
        <dbReference type="EMBL" id="PWN51820.1"/>
    </source>
</evidence>
<protein>
    <submittedName>
        <fullName evidence="1">Uncharacterized protein</fullName>
    </submittedName>
</protein>
<keyword evidence="2" id="KW-1185">Reference proteome</keyword>
<dbReference type="Proteomes" id="UP000245626">
    <property type="component" value="Unassembled WGS sequence"/>
</dbReference>